<organism evidence="3 4">
    <name type="scientific">Sulfobacillus thermosulfidooxidans</name>
    <dbReference type="NCBI Taxonomy" id="28034"/>
    <lineage>
        <taxon>Bacteria</taxon>
        <taxon>Bacillati</taxon>
        <taxon>Bacillota</taxon>
        <taxon>Clostridia</taxon>
        <taxon>Eubacteriales</taxon>
        <taxon>Clostridiales Family XVII. Incertae Sedis</taxon>
        <taxon>Sulfobacillus</taxon>
    </lineage>
</organism>
<evidence type="ECO:0000313" key="4">
    <source>
        <dbReference type="Proteomes" id="UP000242705"/>
    </source>
</evidence>
<accession>A0A2T2WRJ7</accession>
<dbReference type="EMBL" id="PXYX01000041">
    <property type="protein sequence ID" value="PSR24871.1"/>
    <property type="molecule type" value="Genomic_DNA"/>
</dbReference>
<dbReference type="InterPro" id="IPR025948">
    <property type="entry name" value="HTH-like_dom"/>
</dbReference>
<gene>
    <name evidence="3" type="ORF">C7B47_13780</name>
</gene>
<protein>
    <recommendedName>
        <fullName evidence="2">HTH-like domain-containing protein</fullName>
    </recommendedName>
</protein>
<reference evidence="3 4" key="1">
    <citation type="journal article" date="2014" name="BMC Genomics">
        <title>Comparison of environmental and isolate Sulfobacillus genomes reveals diverse carbon, sulfur, nitrogen, and hydrogen metabolisms.</title>
        <authorList>
            <person name="Justice N.B."/>
            <person name="Norman A."/>
            <person name="Brown C.T."/>
            <person name="Singh A."/>
            <person name="Thomas B.C."/>
            <person name="Banfield J.F."/>
        </authorList>
    </citation>
    <scope>NUCLEOTIDE SEQUENCE [LARGE SCALE GENOMIC DNA]</scope>
    <source>
        <strain evidence="3">AMDSBA5</strain>
    </source>
</reference>
<dbReference type="AlphaFoldDB" id="A0A2T2WRJ7"/>
<sequence length="244" mass="27387">MKQLLREKDLESALWHDLLKKLPSWTDGQEPIGGSSRNTHSRLSVGGSGSGPVLRMERSETASWTPKRGGGRPRRGSVGTINDTKVAERQVLEWLSALIIAGDGQAYGYRQWTTWLRREHGLITNKKTVYRLLRSADLLQEQPLRPSGNRLPRVLAVNRVVTGPNPLGEIDWKYGYIAGEDRFFISVVPLIGVCRTTVPIVMCLRFGAYADRRKRVGRLLLPYSFVLPLHKCHSALFMPCGLIS</sequence>
<evidence type="ECO:0000313" key="3">
    <source>
        <dbReference type="EMBL" id="PSR24871.1"/>
    </source>
</evidence>
<comment type="caution">
    <text evidence="3">The sequence shown here is derived from an EMBL/GenBank/DDBJ whole genome shotgun (WGS) entry which is preliminary data.</text>
</comment>
<dbReference type="Proteomes" id="UP000242705">
    <property type="component" value="Unassembled WGS sequence"/>
</dbReference>
<evidence type="ECO:0000256" key="1">
    <source>
        <dbReference type="SAM" id="MobiDB-lite"/>
    </source>
</evidence>
<feature type="region of interest" description="Disordered" evidence="1">
    <location>
        <begin position="26"/>
        <end position="80"/>
    </location>
</feature>
<dbReference type="Pfam" id="PF13276">
    <property type="entry name" value="HTH_21"/>
    <property type="match status" value="1"/>
</dbReference>
<evidence type="ECO:0000259" key="2">
    <source>
        <dbReference type="Pfam" id="PF13276"/>
    </source>
</evidence>
<feature type="domain" description="HTH-like" evidence="2">
    <location>
        <begin position="104"/>
        <end position="139"/>
    </location>
</feature>
<name>A0A2T2WRJ7_SULTH</name>
<proteinExistence type="predicted"/>